<gene>
    <name evidence="2" type="ORF">CURHAP_LOCUS4594</name>
</gene>
<protein>
    <recommendedName>
        <fullName evidence="4">Retrotransposon gag domain-containing protein</fullName>
    </recommendedName>
</protein>
<name>A0A6J5TIF8_PRUAR</name>
<evidence type="ECO:0000313" key="3">
    <source>
        <dbReference type="Proteomes" id="UP000507222"/>
    </source>
</evidence>
<dbReference type="Proteomes" id="UP000507222">
    <property type="component" value="Unassembled WGS sequence"/>
</dbReference>
<evidence type="ECO:0008006" key="4">
    <source>
        <dbReference type="Google" id="ProtNLM"/>
    </source>
</evidence>
<feature type="compositionally biased region" description="Basic and acidic residues" evidence="1">
    <location>
        <begin position="337"/>
        <end position="348"/>
    </location>
</feature>
<organism evidence="2 3">
    <name type="scientific">Prunus armeniaca</name>
    <name type="common">Apricot</name>
    <name type="synonym">Armeniaca vulgaris</name>
    <dbReference type="NCBI Taxonomy" id="36596"/>
    <lineage>
        <taxon>Eukaryota</taxon>
        <taxon>Viridiplantae</taxon>
        <taxon>Streptophyta</taxon>
        <taxon>Embryophyta</taxon>
        <taxon>Tracheophyta</taxon>
        <taxon>Spermatophyta</taxon>
        <taxon>Magnoliopsida</taxon>
        <taxon>eudicotyledons</taxon>
        <taxon>Gunneridae</taxon>
        <taxon>Pentapetalae</taxon>
        <taxon>rosids</taxon>
        <taxon>fabids</taxon>
        <taxon>Rosales</taxon>
        <taxon>Rosaceae</taxon>
        <taxon>Amygdaloideae</taxon>
        <taxon>Amygdaleae</taxon>
        <taxon>Prunus</taxon>
    </lineage>
</organism>
<dbReference type="PANTHER" id="PTHR33240">
    <property type="entry name" value="OS08G0508500 PROTEIN"/>
    <property type="match status" value="1"/>
</dbReference>
<dbReference type="SUPFAM" id="SSF50630">
    <property type="entry name" value="Acid proteases"/>
    <property type="match status" value="1"/>
</dbReference>
<feature type="region of interest" description="Disordered" evidence="1">
    <location>
        <begin position="337"/>
        <end position="380"/>
    </location>
</feature>
<evidence type="ECO:0000313" key="2">
    <source>
        <dbReference type="EMBL" id="CAB4263730.1"/>
    </source>
</evidence>
<dbReference type="CDD" id="cd00303">
    <property type="entry name" value="retropepsin_like"/>
    <property type="match status" value="1"/>
</dbReference>
<dbReference type="InterPro" id="IPR021109">
    <property type="entry name" value="Peptidase_aspartic_dom_sf"/>
</dbReference>
<reference evidence="2 3" key="1">
    <citation type="submission" date="2020-05" db="EMBL/GenBank/DDBJ databases">
        <authorList>
            <person name="Campoy J."/>
            <person name="Schneeberger K."/>
            <person name="Spophaly S."/>
        </authorList>
    </citation>
    <scope>NUCLEOTIDE SEQUENCE [LARGE SCALE GENOMIC DNA]</scope>
    <source>
        <strain evidence="2">PruArmRojPasFocal</strain>
    </source>
</reference>
<dbReference type="Gene3D" id="2.40.70.10">
    <property type="entry name" value="Acid Proteases"/>
    <property type="match status" value="1"/>
</dbReference>
<proteinExistence type="predicted"/>
<sequence length="575" mass="64621">MWRDISVKRSPGASICPIPKRISFHLVNTTTASLYLDMGQFVSSKKKANAFLAQFVSSKKKASIMDLTQTTQKPEESANDFIMRWRSLNLQCSEKITEQSAMQIRYNNLMTDIATFVAISETQSFDALVSKAKEIFDQLLVFNAITLPESKRLAEANKTNDPRYCRYHHLISHTLKDCYILKDKIQELLNNGGLEIDSSSRHQSAAANIKEEKLTPTIALLDGAKFSGGKKFVKRAKHMAKHFPPNHRSITCPCVKIQGMSSLKNKRNKKKAQMKGQIPQENEYEQPARVPVTLTEFFPIEFFSSESEVEEEIIQCNMVSVEEYEVDTEVDEINLHSTEKKSKAKEIKVSTSEKTVAGDVPPSSSKAKDPKPDTSNTKESSQSCAIKYDILTHLKRILAPLSVYDALQMSRELREALVMALMSPDLYKSCFKLADVHRTETLRFCASCLATIYLCDDDFLLGSKFHNRPLYVTSEVGDMTINRFLLDCGSVVNLIPLKTLHAIGMSAQQLSPFMITIQGFNRLGQKALGSITLQMEIGELHSDTLFHVINAATSYNVLLGRPWIHTYGVVPSTLH</sequence>
<dbReference type="AlphaFoldDB" id="A0A6J5TIF8"/>
<dbReference type="EMBL" id="CAEKDK010000001">
    <property type="protein sequence ID" value="CAB4263730.1"/>
    <property type="molecule type" value="Genomic_DNA"/>
</dbReference>
<evidence type="ECO:0000256" key="1">
    <source>
        <dbReference type="SAM" id="MobiDB-lite"/>
    </source>
</evidence>
<dbReference type="PANTHER" id="PTHR33240:SF15">
    <property type="entry name" value="GAG-PRO-LIKE PROTEIN"/>
    <property type="match status" value="1"/>
</dbReference>
<accession>A0A6J5TIF8</accession>